<dbReference type="PANTHER" id="PTHR13361:SF1">
    <property type="entry name" value="WW DOMAIN-BINDING PROTEIN 11"/>
    <property type="match status" value="1"/>
</dbReference>
<feature type="compositionally biased region" description="Pro residues" evidence="1">
    <location>
        <begin position="285"/>
        <end position="294"/>
    </location>
</feature>
<feature type="compositionally biased region" description="Polar residues" evidence="1">
    <location>
        <begin position="715"/>
        <end position="724"/>
    </location>
</feature>
<reference evidence="2 3" key="1">
    <citation type="journal article" date="2011" name="Science">
        <title>The ecoresponsive genome of Daphnia pulex.</title>
        <authorList>
            <person name="Colbourne J.K."/>
            <person name="Pfrender M.E."/>
            <person name="Gilbert D."/>
            <person name="Thomas W.K."/>
            <person name="Tucker A."/>
            <person name="Oakley T.H."/>
            <person name="Tokishita S."/>
            <person name="Aerts A."/>
            <person name="Arnold G.J."/>
            <person name="Basu M.K."/>
            <person name="Bauer D.J."/>
            <person name="Caceres C.E."/>
            <person name="Carmel L."/>
            <person name="Casola C."/>
            <person name="Choi J.H."/>
            <person name="Detter J.C."/>
            <person name="Dong Q."/>
            <person name="Dusheyko S."/>
            <person name="Eads B.D."/>
            <person name="Frohlich T."/>
            <person name="Geiler-Samerotte K.A."/>
            <person name="Gerlach D."/>
            <person name="Hatcher P."/>
            <person name="Jogdeo S."/>
            <person name="Krijgsveld J."/>
            <person name="Kriventseva E.V."/>
            <person name="Kultz D."/>
            <person name="Laforsch C."/>
            <person name="Lindquist E."/>
            <person name="Lopez J."/>
            <person name="Manak J.R."/>
            <person name="Muller J."/>
            <person name="Pangilinan J."/>
            <person name="Patwardhan R.P."/>
            <person name="Pitluck S."/>
            <person name="Pritham E.J."/>
            <person name="Rechtsteiner A."/>
            <person name="Rho M."/>
            <person name="Rogozin I.B."/>
            <person name="Sakarya O."/>
            <person name="Salamov A."/>
            <person name="Schaack S."/>
            <person name="Shapiro H."/>
            <person name="Shiga Y."/>
            <person name="Skalitzky C."/>
            <person name="Smith Z."/>
            <person name="Souvorov A."/>
            <person name="Sung W."/>
            <person name="Tang Z."/>
            <person name="Tsuchiya D."/>
            <person name="Tu H."/>
            <person name="Vos H."/>
            <person name="Wang M."/>
            <person name="Wolf Y.I."/>
            <person name="Yamagata H."/>
            <person name="Yamada T."/>
            <person name="Ye Y."/>
            <person name="Shaw J.R."/>
            <person name="Andrews J."/>
            <person name="Crease T.J."/>
            <person name="Tang H."/>
            <person name="Lucas S.M."/>
            <person name="Robertson H.M."/>
            <person name="Bork P."/>
            <person name="Koonin E.V."/>
            <person name="Zdobnov E.M."/>
            <person name="Grigoriev I.V."/>
            <person name="Lynch M."/>
            <person name="Boore J.L."/>
        </authorList>
    </citation>
    <scope>NUCLEOTIDE SEQUENCE [LARGE SCALE GENOMIC DNA]</scope>
</reference>
<gene>
    <name evidence="2" type="ORF">DAPPUDRAFT_264814</name>
</gene>
<name>E9HSD7_DAPPU</name>
<dbReference type="OrthoDB" id="8064889at2759"/>
<keyword evidence="3" id="KW-1185">Reference proteome</keyword>
<feature type="region of interest" description="Disordered" evidence="1">
    <location>
        <begin position="1"/>
        <end position="28"/>
    </location>
</feature>
<dbReference type="STRING" id="6669.E9HSD7"/>
<proteinExistence type="predicted"/>
<feature type="compositionally biased region" description="Pro residues" evidence="1">
    <location>
        <begin position="726"/>
        <end position="756"/>
    </location>
</feature>
<organism evidence="2 3">
    <name type="scientific">Daphnia pulex</name>
    <name type="common">Water flea</name>
    <dbReference type="NCBI Taxonomy" id="6669"/>
    <lineage>
        <taxon>Eukaryota</taxon>
        <taxon>Metazoa</taxon>
        <taxon>Ecdysozoa</taxon>
        <taxon>Arthropoda</taxon>
        <taxon>Crustacea</taxon>
        <taxon>Branchiopoda</taxon>
        <taxon>Diplostraca</taxon>
        <taxon>Cladocera</taxon>
        <taxon>Anomopoda</taxon>
        <taxon>Daphniidae</taxon>
        <taxon>Daphnia</taxon>
    </lineage>
</organism>
<evidence type="ECO:0000256" key="1">
    <source>
        <dbReference type="SAM" id="MobiDB-lite"/>
    </source>
</evidence>
<feature type="region of interest" description="Disordered" evidence="1">
    <location>
        <begin position="281"/>
        <end position="340"/>
    </location>
</feature>
<feature type="compositionally biased region" description="Pro residues" evidence="1">
    <location>
        <begin position="326"/>
        <end position="338"/>
    </location>
</feature>
<evidence type="ECO:0000313" key="3">
    <source>
        <dbReference type="Proteomes" id="UP000000305"/>
    </source>
</evidence>
<evidence type="ECO:0000313" key="2">
    <source>
        <dbReference type="EMBL" id="EFX65353.1"/>
    </source>
</evidence>
<sequence length="1072" mass="117521">MVDIPSSPSSSESTKRRRALRSMSGDTLTEDLGENSSFVIAVPVSCLLCPTLSQCPVSSVQVSSVQVSSVTVSKLSSPSSVSVCCFYIPAVPASHLSAVRPVSADFICLFVRPLACVSCRSRPVCPAFRWSTGVLSFRWSSLTVSQANHPPWSVSSSCIDVSFISRAQLFSSIIPRKFNSDKKKEKDNLSRTRKKNTKTLLAAREAAIAYFARADAVAAEEAAVIEAAAVEVAAIDVATNPADDAAVALVIGIADQHSRPRLPDFVPPLTSRRVLYRLYDRWPSPEEPPTPPGEPESEEKDFIPNLSDCEVRSEVGPSSDDETPEPTSPPPPAPPSPPRRVVQIRNTKTNKTRCVGLDQLFRPESQDKIVLPALTSIDEEEEILSDLKSITDLDLLKRLRTSGKMVHTKVGKKLMKSIAAKEDRDNVRALRAIYVRDFDILEKLHDRHVQCNAPNYSPDDLDGEKQWIQDLYPIVTFIWLRLIRGLPPWSQELHPDIPASRQAKIHEAERKEKEAELMLQQAEDETRRRKKKMQKSEKRKITNERWRRLSGAIMRQQLNDVTVDDQAVPTSASSVVSGLSRVSRVSSHPSIPNNSTFLAQTPAAFTQASTMATTAPITGTMATPRTQPNTVVISTEAQTQAMTTPLVGSVARMPTPTRLFSQPAATVPSTPKGNILGRILKAITPGTLTRSASVPHIPLNITASNVIVTTSTTNPMFSTPSFTRAQPPPSAPPAQPPSAPPAQPPFVPPAQPPSFPPASSASHAWPPNPPLTTSIQVSTVPTSSIPTSATQVTFAPPYSTSHAPVSLGPSYGFVRLQSDCVFGSIWDGFHLRAGHHGRSPASIVIHAVNQLWSRPEVLSKRLGTTIRANQPDVRVRFPWTFRSSTDNPQPARSLYARRLDPWPRCRSRCARPFKHQTTADEGAELRWRPSKLANVFVHDAVSSDAERIAHLHDALTPAIRKDIGGALLNPGLYQHALNELQERYGNPQIVSQACTESILKLRPFMDNDFNALHSFSADLHSVVATLRLGGYGMELYSHATLSQLVAKLPPALKSRWGEKSWAMQPRSRLSKT</sequence>
<dbReference type="HOGENOM" id="CLU_287470_0_0_1"/>
<dbReference type="EMBL" id="GL732749">
    <property type="protein sequence ID" value="EFX65353.1"/>
    <property type="molecule type" value="Genomic_DNA"/>
</dbReference>
<feature type="compositionally biased region" description="Low complexity" evidence="1">
    <location>
        <begin position="1"/>
        <end position="12"/>
    </location>
</feature>
<dbReference type="InParanoid" id="E9HSD7"/>
<dbReference type="KEGG" id="dpx:DAPPUDRAFT_264814"/>
<protein>
    <submittedName>
        <fullName evidence="2">Uncharacterized protein</fullName>
    </submittedName>
</protein>
<dbReference type="Pfam" id="PF03564">
    <property type="entry name" value="DUF1759"/>
    <property type="match status" value="1"/>
</dbReference>
<accession>E9HSD7</accession>
<dbReference type="Proteomes" id="UP000000305">
    <property type="component" value="Unassembled WGS sequence"/>
</dbReference>
<feature type="region of interest" description="Disordered" evidence="1">
    <location>
        <begin position="715"/>
        <end position="776"/>
    </location>
</feature>
<dbReference type="InterPro" id="IPR005312">
    <property type="entry name" value="DUF1759"/>
</dbReference>
<dbReference type="PANTHER" id="PTHR13361">
    <property type="entry name" value="WW DOMAIN-BINDING PROTEIN 11"/>
    <property type="match status" value="1"/>
</dbReference>
<dbReference type="AlphaFoldDB" id="E9HSD7"/>
<feature type="region of interest" description="Disordered" evidence="1">
    <location>
        <begin position="521"/>
        <end position="541"/>
    </location>
</feature>